<dbReference type="Proteomes" id="UP000472372">
    <property type="component" value="Chromosome 6"/>
</dbReference>
<accession>A0A6S6W6V5</accession>
<dbReference type="AlphaFoldDB" id="A0A6S6W6V5"/>
<organism evidence="1 2">
    <name type="scientific">Pyrenophora teres f. teres</name>
    <dbReference type="NCBI Taxonomy" id="97479"/>
    <lineage>
        <taxon>Eukaryota</taxon>
        <taxon>Fungi</taxon>
        <taxon>Dikarya</taxon>
        <taxon>Ascomycota</taxon>
        <taxon>Pezizomycotina</taxon>
        <taxon>Dothideomycetes</taxon>
        <taxon>Pleosporomycetidae</taxon>
        <taxon>Pleosporales</taxon>
        <taxon>Pleosporineae</taxon>
        <taxon>Pleosporaceae</taxon>
        <taxon>Pyrenophora</taxon>
    </lineage>
</organism>
<reference evidence="1" key="1">
    <citation type="submission" date="2021-02" db="EMBL/GenBank/DDBJ databases">
        <authorList>
            <person name="Syme A R."/>
            <person name="Syme A R."/>
            <person name="Moolhuijzen P."/>
        </authorList>
    </citation>
    <scope>NUCLEOTIDE SEQUENCE</scope>
    <source>
        <strain evidence="1">W1-1</strain>
    </source>
</reference>
<gene>
    <name evidence="1" type="ORF">PTTW11_07334</name>
</gene>
<name>A0A6S6W6V5_9PLEO</name>
<proteinExistence type="predicted"/>
<sequence>MAEDSFTGDWAPETDGIIFNPNDRDAANDCSNGLCGPNLSLNKFFNDTDYPQEYLSQRDAWLQEFKDIGPKPLPTSISAKPLQDPSLKCNFDPIFVGAGDPVQTTFAKTKVEEVCNLFDEITLNDSSQKEVIMTYAQINIEIHIWAAWNSGDPNCIKRGSNAMAKDHCVKMYN</sequence>
<evidence type="ECO:0000313" key="2">
    <source>
        <dbReference type="Proteomes" id="UP000472372"/>
    </source>
</evidence>
<evidence type="ECO:0000313" key="1">
    <source>
        <dbReference type="EMBL" id="CAE7188502.1"/>
    </source>
</evidence>
<dbReference type="EMBL" id="HG992982">
    <property type="protein sequence ID" value="CAE7188502.1"/>
    <property type="molecule type" value="Genomic_DNA"/>
</dbReference>
<protein>
    <submittedName>
        <fullName evidence="1">Uncharacterized protein</fullName>
    </submittedName>
</protein>